<evidence type="ECO:0000256" key="5">
    <source>
        <dbReference type="ARBA" id="ARBA00022833"/>
    </source>
</evidence>
<accession>A0A6J7HTL2</accession>
<dbReference type="GO" id="GO:0005737">
    <property type="term" value="C:cytoplasm"/>
    <property type="evidence" value="ECO:0007669"/>
    <property type="project" value="TreeGrafter"/>
</dbReference>
<dbReference type="PANTHER" id="PTHR10173:SF52">
    <property type="entry name" value="METHIONINE-R-SULFOXIDE REDUCTASE B1"/>
    <property type="match status" value="1"/>
</dbReference>
<keyword evidence="4" id="KW-0479">Metal-binding</keyword>
<dbReference type="NCBIfam" id="TIGR00357">
    <property type="entry name" value="peptide-methionine (R)-S-oxide reductase MsrB"/>
    <property type="match status" value="1"/>
</dbReference>
<dbReference type="EC" id="1.8.4.12" evidence="3"/>
<comment type="similarity">
    <text evidence="2">Belongs to the MsrB Met sulfoxide reductase family.</text>
</comment>
<dbReference type="InterPro" id="IPR028427">
    <property type="entry name" value="Met_Sox_Rdtase_MsrB"/>
</dbReference>
<dbReference type="Pfam" id="PF01641">
    <property type="entry name" value="SelR"/>
    <property type="match status" value="1"/>
</dbReference>
<keyword evidence="6" id="KW-0560">Oxidoreductase</keyword>
<sequence>MTHDGHPERVEKDDEVWRAELGADSYAVLRCSATEPPFTGAFWDSKGDGVYRCRGCSAALFDSTTKFDSGTGWPSFTDPVVADAVRVTEDLTHGMRRLEVVCAACDGHLGHVFPDGPGPGGLRYCINSASLDFADRG</sequence>
<evidence type="ECO:0000256" key="6">
    <source>
        <dbReference type="ARBA" id="ARBA00023002"/>
    </source>
</evidence>
<dbReference type="Gene3D" id="2.170.150.20">
    <property type="entry name" value="Peptide methionine sulfoxide reductase"/>
    <property type="match status" value="1"/>
</dbReference>
<comment type="catalytic activity">
    <reaction evidence="7">
        <text>L-methionyl-[protein] + [thioredoxin]-disulfide + H2O = L-methionyl-(R)-S-oxide-[protein] + [thioredoxin]-dithiol</text>
        <dbReference type="Rhea" id="RHEA:24164"/>
        <dbReference type="Rhea" id="RHEA-COMP:10698"/>
        <dbReference type="Rhea" id="RHEA-COMP:10700"/>
        <dbReference type="Rhea" id="RHEA-COMP:12313"/>
        <dbReference type="Rhea" id="RHEA-COMP:12314"/>
        <dbReference type="ChEBI" id="CHEBI:15377"/>
        <dbReference type="ChEBI" id="CHEBI:16044"/>
        <dbReference type="ChEBI" id="CHEBI:29950"/>
        <dbReference type="ChEBI" id="CHEBI:45764"/>
        <dbReference type="ChEBI" id="CHEBI:50058"/>
        <dbReference type="EC" id="1.8.4.12"/>
    </reaction>
</comment>
<dbReference type="GO" id="GO:0006979">
    <property type="term" value="P:response to oxidative stress"/>
    <property type="evidence" value="ECO:0007669"/>
    <property type="project" value="InterPro"/>
</dbReference>
<dbReference type="AlphaFoldDB" id="A0A6J7HTL2"/>
<reference evidence="9" key="1">
    <citation type="submission" date="2020-05" db="EMBL/GenBank/DDBJ databases">
        <authorList>
            <person name="Chiriac C."/>
            <person name="Salcher M."/>
            <person name="Ghai R."/>
            <person name="Kavagutti S V."/>
        </authorList>
    </citation>
    <scope>NUCLEOTIDE SEQUENCE</scope>
</reference>
<protein>
    <recommendedName>
        <fullName evidence="3">peptide-methionine (R)-S-oxide reductase</fullName>
        <ecNumber evidence="3">1.8.4.12</ecNumber>
    </recommendedName>
</protein>
<gene>
    <name evidence="9" type="ORF">UFOPK3674_00657</name>
</gene>
<dbReference type="PANTHER" id="PTHR10173">
    <property type="entry name" value="METHIONINE SULFOXIDE REDUCTASE"/>
    <property type="match status" value="1"/>
</dbReference>
<name>A0A6J7HTL2_9ZZZZ</name>
<dbReference type="PROSITE" id="PS51790">
    <property type="entry name" value="MSRB"/>
    <property type="match status" value="1"/>
</dbReference>
<dbReference type="InterPro" id="IPR011057">
    <property type="entry name" value="Mss4-like_sf"/>
</dbReference>
<feature type="domain" description="MsrB" evidence="8">
    <location>
        <begin position="14"/>
        <end position="136"/>
    </location>
</feature>
<dbReference type="FunFam" id="2.170.150.20:FF:000001">
    <property type="entry name" value="Peptide methionine sulfoxide reductase MsrB"/>
    <property type="match status" value="1"/>
</dbReference>
<comment type="cofactor">
    <cofactor evidence="1">
        <name>Zn(2+)</name>
        <dbReference type="ChEBI" id="CHEBI:29105"/>
    </cofactor>
</comment>
<evidence type="ECO:0000259" key="8">
    <source>
        <dbReference type="PROSITE" id="PS51790"/>
    </source>
</evidence>
<evidence type="ECO:0000256" key="4">
    <source>
        <dbReference type="ARBA" id="ARBA00022723"/>
    </source>
</evidence>
<organism evidence="9">
    <name type="scientific">freshwater metagenome</name>
    <dbReference type="NCBI Taxonomy" id="449393"/>
    <lineage>
        <taxon>unclassified sequences</taxon>
        <taxon>metagenomes</taxon>
        <taxon>ecological metagenomes</taxon>
    </lineage>
</organism>
<dbReference type="InterPro" id="IPR002579">
    <property type="entry name" value="Met_Sox_Rdtase_MsrB_dom"/>
</dbReference>
<dbReference type="GO" id="GO:0046872">
    <property type="term" value="F:metal ion binding"/>
    <property type="evidence" value="ECO:0007669"/>
    <property type="project" value="UniProtKB-KW"/>
</dbReference>
<dbReference type="GO" id="GO:0033743">
    <property type="term" value="F:peptide-methionine (R)-S-oxide reductase activity"/>
    <property type="evidence" value="ECO:0007669"/>
    <property type="project" value="UniProtKB-EC"/>
</dbReference>
<keyword evidence="5" id="KW-0862">Zinc</keyword>
<evidence type="ECO:0000256" key="7">
    <source>
        <dbReference type="ARBA" id="ARBA00048488"/>
    </source>
</evidence>
<dbReference type="GO" id="GO:0030091">
    <property type="term" value="P:protein repair"/>
    <property type="evidence" value="ECO:0007669"/>
    <property type="project" value="InterPro"/>
</dbReference>
<evidence type="ECO:0000256" key="3">
    <source>
        <dbReference type="ARBA" id="ARBA00012499"/>
    </source>
</evidence>
<evidence type="ECO:0000256" key="1">
    <source>
        <dbReference type="ARBA" id="ARBA00001947"/>
    </source>
</evidence>
<dbReference type="SUPFAM" id="SSF51316">
    <property type="entry name" value="Mss4-like"/>
    <property type="match status" value="1"/>
</dbReference>
<evidence type="ECO:0000313" key="9">
    <source>
        <dbReference type="EMBL" id="CAB4923008.1"/>
    </source>
</evidence>
<proteinExistence type="inferred from homology"/>
<dbReference type="EMBL" id="CAFBMX010000003">
    <property type="protein sequence ID" value="CAB4923008.1"/>
    <property type="molecule type" value="Genomic_DNA"/>
</dbReference>
<evidence type="ECO:0000256" key="2">
    <source>
        <dbReference type="ARBA" id="ARBA00007174"/>
    </source>
</evidence>